<evidence type="ECO:0000313" key="1">
    <source>
        <dbReference type="EMBL" id="QQE90453.1"/>
    </source>
</evidence>
<dbReference type="Pfam" id="PF09048">
    <property type="entry name" value="Cro"/>
    <property type="match status" value="1"/>
</dbReference>
<dbReference type="InterPro" id="IPR010982">
    <property type="entry name" value="Lambda_DNA-bd_dom_sf"/>
</dbReference>
<dbReference type="Proteomes" id="UP000596192">
    <property type="component" value="Chromosome"/>
</dbReference>
<name>A0AAP9YGS8_9GAMM</name>
<dbReference type="SUPFAM" id="SSF47413">
    <property type="entry name" value="lambda repressor-like DNA-binding domains"/>
    <property type="match status" value="1"/>
</dbReference>
<reference evidence="1 2" key="1">
    <citation type="submission" date="2020-12" db="EMBL/GenBank/DDBJ databases">
        <title>Genomic Analysis and Response surface optimization of nitrogen-fixing conditions for A. chroococcum strain HR1, Isolation from rhizosphere soil.</title>
        <authorList>
            <person name="Li J."/>
            <person name="Yang H."/>
            <person name="Liu H."/>
            <person name="Wang C."/>
            <person name="Tian Y."/>
            <person name="Lu X.Y."/>
        </authorList>
    </citation>
    <scope>NUCLEOTIDE SEQUENCE [LARGE SCALE GENOMIC DNA]</scope>
    <source>
        <strain evidence="1 2">HR1</strain>
    </source>
</reference>
<evidence type="ECO:0000313" key="2">
    <source>
        <dbReference type="Proteomes" id="UP000596192"/>
    </source>
</evidence>
<proteinExistence type="predicted"/>
<dbReference type="Gene3D" id="3.30.240.10">
    <property type="entry name" value="CRO Repressor"/>
    <property type="match status" value="1"/>
</dbReference>
<dbReference type="GO" id="GO:0006355">
    <property type="term" value="P:regulation of DNA-templated transcription"/>
    <property type="evidence" value="ECO:0007669"/>
    <property type="project" value="InterPro"/>
</dbReference>
<gene>
    <name evidence="1" type="ORF">GKQ51_09350</name>
</gene>
<dbReference type="AlphaFoldDB" id="A0AAP9YGS8"/>
<dbReference type="RefSeq" id="WP_198867773.1">
    <property type="nucleotide sequence ID" value="NZ_CP066310.1"/>
</dbReference>
<sequence>MHSTLSEFVTSLGQAKAAELLGITQGAVSKALRVGREIYVVRNRDGSYTAHEMRPFPSQAKRTAA</sequence>
<dbReference type="InterPro" id="IPR038202">
    <property type="entry name" value="Cro_sf"/>
</dbReference>
<dbReference type="PIRSF" id="PIRSF003217">
    <property type="entry name" value="Cro_protein"/>
    <property type="match status" value="1"/>
</dbReference>
<dbReference type="InterPro" id="IPR000655">
    <property type="entry name" value="Cro-like"/>
</dbReference>
<protein>
    <recommendedName>
        <fullName evidence="3">Cro protein</fullName>
    </recommendedName>
</protein>
<organism evidence="1 2">
    <name type="scientific">Azotobacter chroococcum</name>
    <dbReference type="NCBI Taxonomy" id="353"/>
    <lineage>
        <taxon>Bacteria</taxon>
        <taxon>Pseudomonadati</taxon>
        <taxon>Pseudomonadota</taxon>
        <taxon>Gammaproteobacteria</taxon>
        <taxon>Pseudomonadales</taxon>
        <taxon>Pseudomonadaceae</taxon>
        <taxon>Azotobacter</taxon>
    </lineage>
</organism>
<accession>A0AAP9YGS8</accession>
<evidence type="ECO:0008006" key="3">
    <source>
        <dbReference type="Google" id="ProtNLM"/>
    </source>
</evidence>
<dbReference type="GO" id="GO:0003677">
    <property type="term" value="F:DNA binding"/>
    <property type="evidence" value="ECO:0007669"/>
    <property type="project" value="InterPro"/>
</dbReference>
<dbReference type="EMBL" id="CP066310">
    <property type="protein sequence ID" value="QQE90453.1"/>
    <property type="molecule type" value="Genomic_DNA"/>
</dbReference>